<comment type="caution">
    <text evidence="1">The sequence shown here is derived from an EMBL/GenBank/DDBJ whole genome shotgun (WGS) entry which is preliminary data.</text>
</comment>
<proteinExistence type="predicted"/>
<sequence>MSNAAQKRAIESYRRRLAHRGVARFEVQALETDRDLIRALARRLAEEGPGASEARAAVRRIVGDEPPNNGNILRALRRSPLVGAELAFGRPREEGRKVDL</sequence>
<dbReference type="EMBL" id="QNRK01000022">
    <property type="protein sequence ID" value="RBP09169.1"/>
    <property type="molecule type" value="Genomic_DNA"/>
</dbReference>
<gene>
    <name evidence="1" type="ORF">DFR50_1226</name>
</gene>
<organism evidence="1 2">
    <name type="scientific">Roseiarcus fermentans</name>
    <dbReference type="NCBI Taxonomy" id="1473586"/>
    <lineage>
        <taxon>Bacteria</taxon>
        <taxon>Pseudomonadati</taxon>
        <taxon>Pseudomonadota</taxon>
        <taxon>Alphaproteobacteria</taxon>
        <taxon>Hyphomicrobiales</taxon>
        <taxon>Roseiarcaceae</taxon>
        <taxon>Roseiarcus</taxon>
    </lineage>
</organism>
<dbReference type="RefSeq" id="WP_113890788.1">
    <property type="nucleotide sequence ID" value="NZ_QNRK01000022.1"/>
</dbReference>
<accession>A0A366F5X2</accession>
<evidence type="ECO:0000313" key="1">
    <source>
        <dbReference type="EMBL" id="RBP09169.1"/>
    </source>
</evidence>
<dbReference type="Proteomes" id="UP000253529">
    <property type="component" value="Unassembled WGS sequence"/>
</dbReference>
<protein>
    <submittedName>
        <fullName evidence="1">Uncharacterized protein</fullName>
    </submittedName>
</protein>
<dbReference type="OrthoDB" id="7360905at2"/>
<name>A0A366F5X2_9HYPH</name>
<reference evidence="1 2" key="1">
    <citation type="submission" date="2018-06" db="EMBL/GenBank/DDBJ databases">
        <title>Genomic Encyclopedia of Type Strains, Phase IV (KMG-IV): sequencing the most valuable type-strain genomes for metagenomic binning, comparative biology and taxonomic classification.</title>
        <authorList>
            <person name="Goeker M."/>
        </authorList>
    </citation>
    <scope>NUCLEOTIDE SEQUENCE [LARGE SCALE GENOMIC DNA]</scope>
    <source>
        <strain evidence="1 2">DSM 24875</strain>
    </source>
</reference>
<keyword evidence="2" id="KW-1185">Reference proteome</keyword>
<evidence type="ECO:0000313" key="2">
    <source>
        <dbReference type="Proteomes" id="UP000253529"/>
    </source>
</evidence>
<dbReference type="AlphaFoldDB" id="A0A366F5X2"/>